<evidence type="ECO:0000259" key="3">
    <source>
        <dbReference type="Pfam" id="PF24758"/>
    </source>
</evidence>
<proteinExistence type="predicted"/>
<evidence type="ECO:0000313" key="5">
    <source>
        <dbReference type="Proteomes" id="UP000823388"/>
    </source>
</evidence>
<feature type="domain" description="F-box/LRR-repeat protein 15/At3g58940/PEG3-like LRR" evidence="3">
    <location>
        <begin position="61"/>
        <end position="164"/>
    </location>
</feature>
<dbReference type="CDD" id="cd22160">
    <property type="entry name" value="F-box_AtFBL13-like"/>
    <property type="match status" value="1"/>
</dbReference>
<dbReference type="PANTHER" id="PTHR32141:SF160">
    <property type="entry name" value="F-BOX DOMAIN-CONTAINING PROTEIN"/>
    <property type="match status" value="1"/>
</dbReference>
<feature type="domain" description="F-box" evidence="1">
    <location>
        <begin position="4"/>
        <end position="44"/>
    </location>
</feature>
<dbReference type="Proteomes" id="UP000823388">
    <property type="component" value="Chromosome 2N"/>
</dbReference>
<dbReference type="Pfam" id="PF00646">
    <property type="entry name" value="F-box"/>
    <property type="match status" value="1"/>
</dbReference>
<comment type="caution">
    <text evidence="4">The sequence shown here is derived from an EMBL/GenBank/DDBJ whole genome shotgun (WGS) entry which is preliminary data.</text>
</comment>
<evidence type="ECO:0000259" key="2">
    <source>
        <dbReference type="Pfam" id="PF08387"/>
    </source>
</evidence>
<dbReference type="Pfam" id="PF08387">
    <property type="entry name" value="FBD"/>
    <property type="match status" value="1"/>
</dbReference>
<keyword evidence="5" id="KW-1185">Reference proteome</keyword>
<reference evidence="4 5" key="1">
    <citation type="submission" date="2020-05" db="EMBL/GenBank/DDBJ databases">
        <title>WGS assembly of Panicum virgatum.</title>
        <authorList>
            <person name="Lovell J.T."/>
            <person name="Jenkins J."/>
            <person name="Shu S."/>
            <person name="Juenger T.E."/>
            <person name="Schmutz J."/>
        </authorList>
    </citation>
    <scope>NUCLEOTIDE SEQUENCE [LARGE SCALE GENOMIC DNA]</scope>
    <source>
        <strain evidence="5">cv. AP13</strain>
    </source>
</reference>
<feature type="domain" description="FBD" evidence="2">
    <location>
        <begin position="184"/>
        <end position="216"/>
    </location>
</feature>
<dbReference type="InterPro" id="IPR006566">
    <property type="entry name" value="FBD"/>
</dbReference>
<dbReference type="InterPro" id="IPR053781">
    <property type="entry name" value="F-box_AtFBL13-like"/>
</dbReference>
<evidence type="ECO:0000313" key="4">
    <source>
        <dbReference type="EMBL" id="KAG2636786.1"/>
    </source>
</evidence>
<dbReference type="SUPFAM" id="SSF81383">
    <property type="entry name" value="F-box domain"/>
    <property type="match status" value="1"/>
</dbReference>
<protein>
    <recommendedName>
        <fullName evidence="6">F-box domain-containing protein</fullName>
    </recommendedName>
</protein>
<evidence type="ECO:0000259" key="1">
    <source>
        <dbReference type="Pfam" id="PF00646"/>
    </source>
</evidence>
<dbReference type="InterPro" id="IPR055302">
    <property type="entry name" value="F-box_dom-containing"/>
</dbReference>
<name>A0A8T0VT33_PANVG</name>
<dbReference type="Pfam" id="PF24758">
    <property type="entry name" value="LRR_At5g56370"/>
    <property type="match status" value="1"/>
</dbReference>
<accession>A0A8T0VT33</accession>
<dbReference type="InterPro" id="IPR001810">
    <property type="entry name" value="F-box_dom"/>
</dbReference>
<sequence>MDRISDLPDTILGDIVSRLPAEDGAGTQVLSSRWRHIWRSAPLNLDLRSHPVPLGRGAGDLSLQQLIIEDAPCLERLHHHSAISHHKKMDICVMSAPKLGILGHIYDHYPRLEIGPTVFQGLHVVTMATVLRGVKVLSLSNKSLSLNAVLNVMKCFPCLEMLNIQTLFKGRKNVWGNNHNLINTCLKKIVLRNYSGNESHVNFVKFFVLNARVIESIRLVLRFRNASNGWIKGQHRLSHGWIEE</sequence>
<evidence type="ECO:0008006" key="6">
    <source>
        <dbReference type="Google" id="ProtNLM"/>
    </source>
</evidence>
<organism evidence="4 5">
    <name type="scientific">Panicum virgatum</name>
    <name type="common">Blackwell switchgrass</name>
    <dbReference type="NCBI Taxonomy" id="38727"/>
    <lineage>
        <taxon>Eukaryota</taxon>
        <taxon>Viridiplantae</taxon>
        <taxon>Streptophyta</taxon>
        <taxon>Embryophyta</taxon>
        <taxon>Tracheophyta</taxon>
        <taxon>Spermatophyta</taxon>
        <taxon>Magnoliopsida</taxon>
        <taxon>Liliopsida</taxon>
        <taxon>Poales</taxon>
        <taxon>Poaceae</taxon>
        <taxon>PACMAD clade</taxon>
        <taxon>Panicoideae</taxon>
        <taxon>Panicodae</taxon>
        <taxon>Paniceae</taxon>
        <taxon>Panicinae</taxon>
        <taxon>Panicum</taxon>
        <taxon>Panicum sect. Hiantes</taxon>
    </lineage>
</organism>
<dbReference type="PANTHER" id="PTHR32141">
    <property type="match status" value="1"/>
</dbReference>
<dbReference type="AlphaFoldDB" id="A0A8T0VT33"/>
<dbReference type="EMBL" id="CM029040">
    <property type="protein sequence ID" value="KAG2636786.1"/>
    <property type="molecule type" value="Genomic_DNA"/>
</dbReference>
<dbReference type="InterPro" id="IPR055411">
    <property type="entry name" value="LRR_FXL15/At3g58940/PEG3-like"/>
</dbReference>
<dbReference type="InterPro" id="IPR036047">
    <property type="entry name" value="F-box-like_dom_sf"/>
</dbReference>
<gene>
    <name evidence="4" type="ORF">PVAP13_2NG472500</name>
</gene>